<dbReference type="AlphaFoldDB" id="A0A1N7K9M6"/>
<feature type="transmembrane region" description="Helical" evidence="1">
    <location>
        <begin position="221"/>
        <end position="252"/>
    </location>
</feature>
<sequence length="287" mass="31135">MTPRTQFTLGDIFRISLSAYRQRFRSLMGISLVFLLPFDVINAYVQTRFLSSDGASGNWMAKVQQAHSLSEALAAVPQAYTTWMPFVVLLYSLAVLPLMAVATSRITVGMVVHGLDVPVQEAGNDAFRKWPMSFATLVMVYGLYGVLLLVASWLIGLLAGFAASASQAFGMAVAVMGLLAAFVGSVWYWVKVAFVPYVIAEEKRGFVGGIQRSFQLTKGEVWRLIGFFVALSVALSVADGFFLLVGSVFALIPGLAMVVSVAASLIVVPYGFVALAVMYIDLRMRKA</sequence>
<reference evidence="3" key="1">
    <citation type="submission" date="2017-01" db="EMBL/GenBank/DDBJ databases">
        <authorList>
            <person name="Varghese N."/>
            <person name="Submissions S."/>
        </authorList>
    </citation>
    <scope>NUCLEOTIDE SEQUENCE [LARGE SCALE GENOMIC DNA]</scope>
    <source>
        <strain evidence="3">DSM 16176</strain>
    </source>
</reference>
<dbReference type="OrthoDB" id="2374279at2"/>
<evidence type="ECO:0008006" key="4">
    <source>
        <dbReference type="Google" id="ProtNLM"/>
    </source>
</evidence>
<evidence type="ECO:0000313" key="2">
    <source>
        <dbReference type="EMBL" id="SIS58164.1"/>
    </source>
</evidence>
<accession>A0A1N7K9M6</accession>
<evidence type="ECO:0000256" key="1">
    <source>
        <dbReference type="SAM" id="Phobius"/>
    </source>
</evidence>
<protein>
    <recommendedName>
        <fullName evidence="4">Membrane domain of glycerophosphoryl diester phosphodiesterase</fullName>
    </recommendedName>
</protein>
<name>A0A1N7K9M6_9BACL</name>
<dbReference type="EMBL" id="FTOO01000001">
    <property type="protein sequence ID" value="SIS58164.1"/>
    <property type="molecule type" value="Genomic_DNA"/>
</dbReference>
<feature type="transmembrane region" description="Helical" evidence="1">
    <location>
        <begin position="258"/>
        <end position="280"/>
    </location>
</feature>
<proteinExistence type="predicted"/>
<gene>
    <name evidence="2" type="ORF">SAMN05421799_101421</name>
</gene>
<dbReference type="RefSeq" id="WP_076344542.1">
    <property type="nucleotide sequence ID" value="NZ_FTOO01000001.1"/>
</dbReference>
<keyword evidence="1" id="KW-0472">Membrane</keyword>
<feature type="transmembrane region" description="Helical" evidence="1">
    <location>
        <begin position="138"/>
        <end position="162"/>
    </location>
</feature>
<keyword evidence="1" id="KW-1133">Transmembrane helix</keyword>
<feature type="transmembrane region" description="Helical" evidence="1">
    <location>
        <begin position="24"/>
        <end position="45"/>
    </location>
</feature>
<keyword evidence="3" id="KW-1185">Reference proteome</keyword>
<organism evidence="2 3">
    <name type="scientific">Alicyclobacillus vulcanalis</name>
    <dbReference type="NCBI Taxonomy" id="252246"/>
    <lineage>
        <taxon>Bacteria</taxon>
        <taxon>Bacillati</taxon>
        <taxon>Bacillota</taxon>
        <taxon>Bacilli</taxon>
        <taxon>Bacillales</taxon>
        <taxon>Alicyclobacillaceae</taxon>
        <taxon>Alicyclobacillus</taxon>
    </lineage>
</organism>
<feature type="transmembrane region" description="Helical" evidence="1">
    <location>
        <begin position="83"/>
        <end position="102"/>
    </location>
</feature>
<keyword evidence="1" id="KW-0812">Transmembrane</keyword>
<evidence type="ECO:0000313" key="3">
    <source>
        <dbReference type="Proteomes" id="UP000186156"/>
    </source>
</evidence>
<dbReference type="Proteomes" id="UP000186156">
    <property type="component" value="Unassembled WGS sequence"/>
</dbReference>
<feature type="transmembrane region" description="Helical" evidence="1">
    <location>
        <begin position="168"/>
        <end position="190"/>
    </location>
</feature>
<dbReference type="STRING" id="252246.SAMN05421799_101421"/>